<evidence type="ECO:0000313" key="1">
    <source>
        <dbReference type="EMBL" id="CAE0458212.1"/>
    </source>
</evidence>
<dbReference type="GO" id="GO:0005737">
    <property type="term" value="C:cytoplasm"/>
    <property type="evidence" value="ECO:0007669"/>
    <property type="project" value="GOC"/>
</dbReference>
<proteinExistence type="predicted"/>
<dbReference type="GO" id="GO:0006888">
    <property type="term" value="P:endoplasmic reticulum to Golgi vesicle-mediated transport"/>
    <property type="evidence" value="ECO:0007669"/>
    <property type="project" value="InterPro"/>
</dbReference>
<dbReference type="EMBL" id="HBIO01004465">
    <property type="protein sequence ID" value="CAE0458212.1"/>
    <property type="molecule type" value="Transcribed_RNA"/>
</dbReference>
<organism evidence="1">
    <name type="scientific">Chaetoceros debilis</name>
    <dbReference type="NCBI Taxonomy" id="122233"/>
    <lineage>
        <taxon>Eukaryota</taxon>
        <taxon>Sar</taxon>
        <taxon>Stramenopiles</taxon>
        <taxon>Ochrophyta</taxon>
        <taxon>Bacillariophyta</taxon>
        <taxon>Coscinodiscophyceae</taxon>
        <taxon>Chaetocerotophycidae</taxon>
        <taxon>Chaetocerotales</taxon>
        <taxon>Chaetocerotaceae</taxon>
        <taxon>Chaetoceros</taxon>
    </lineage>
</organism>
<evidence type="ECO:0008006" key="2">
    <source>
        <dbReference type="Google" id="ProtNLM"/>
    </source>
</evidence>
<reference evidence="1" key="1">
    <citation type="submission" date="2021-01" db="EMBL/GenBank/DDBJ databases">
        <authorList>
            <person name="Corre E."/>
            <person name="Pelletier E."/>
            <person name="Niang G."/>
            <person name="Scheremetjew M."/>
            <person name="Finn R."/>
            <person name="Kale V."/>
            <person name="Holt S."/>
            <person name="Cochrane G."/>
            <person name="Meng A."/>
            <person name="Brown T."/>
            <person name="Cohen L."/>
        </authorList>
    </citation>
    <scope>NUCLEOTIDE SEQUENCE</scope>
    <source>
        <strain evidence="1">MM31A-1</strain>
    </source>
</reference>
<dbReference type="InterPro" id="IPR011012">
    <property type="entry name" value="Longin-like_dom_sf"/>
</dbReference>
<dbReference type="Gene3D" id="3.30.450.70">
    <property type="match status" value="1"/>
</dbReference>
<dbReference type="CDD" id="cd14825">
    <property type="entry name" value="TRAPPC2_sedlin"/>
    <property type="match status" value="1"/>
</dbReference>
<name>A0A7S3V5J5_9STRA</name>
<dbReference type="InterPro" id="IPR006722">
    <property type="entry name" value="Sedlin"/>
</dbReference>
<sequence length="140" mass="15997">MSSSTAPILFLIVGRNEPLYSAEFSSSKTPTSDSVTRQNNFVMHSALDMVDKNAWVNNNMYLKVVDKVNHQMVSVFLTAGHVKFMILHCGKGDDLVKNFFLDVHELYVKLSMNPFYQFDTSIDSKDFDSRVRAAGRRYFL</sequence>
<gene>
    <name evidence="1" type="ORF">CDEB00056_LOCUS3053</name>
</gene>
<dbReference type="PANTHER" id="PTHR12403">
    <property type="entry name" value="TRAFFICKING PROTEIN PARTICLE COMPLEX SUBUNIT 2"/>
    <property type="match status" value="1"/>
</dbReference>
<accession>A0A7S3V5J5</accession>
<protein>
    <recommendedName>
        <fullName evidence="2">Trafficking protein particle complex subunit</fullName>
    </recommendedName>
</protein>
<dbReference type="SUPFAM" id="SSF64356">
    <property type="entry name" value="SNARE-like"/>
    <property type="match status" value="1"/>
</dbReference>
<dbReference type="Pfam" id="PF04628">
    <property type="entry name" value="Sedlin_N"/>
    <property type="match status" value="1"/>
</dbReference>
<dbReference type="AlphaFoldDB" id="A0A7S3V5J5"/>